<sequence>MFILLRCDTLEKHKKRMMKLDLNESTNNNLKKTRVRACFDCHVYCIINVTNYKAIQLLQQFEKTHLGHRTQIVNLDELKPKSPTDIGYICVSDLNRGE</sequence>
<comment type="caution">
    <text evidence="1">The sequence shown here is derived from an EMBL/GenBank/DDBJ whole genome shotgun (WGS) entry which is preliminary data.</text>
</comment>
<evidence type="ECO:0000313" key="1">
    <source>
        <dbReference type="EMBL" id="GAH34126.1"/>
    </source>
</evidence>
<organism evidence="1">
    <name type="scientific">marine sediment metagenome</name>
    <dbReference type="NCBI Taxonomy" id="412755"/>
    <lineage>
        <taxon>unclassified sequences</taxon>
        <taxon>metagenomes</taxon>
        <taxon>ecological metagenomes</taxon>
    </lineage>
</organism>
<reference evidence="1" key="1">
    <citation type="journal article" date="2014" name="Front. Microbiol.">
        <title>High frequency of phylogenetically diverse reductive dehalogenase-homologous genes in deep subseafloor sedimentary metagenomes.</title>
        <authorList>
            <person name="Kawai M."/>
            <person name="Futagami T."/>
            <person name="Toyoda A."/>
            <person name="Takaki Y."/>
            <person name="Nishi S."/>
            <person name="Hori S."/>
            <person name="Arai W."/>
            <person name="Tsubouchi T."/>
            <person name="Morono Y."/>
            <person name="Uchiyama I."/>
            <person name="Ito T."/>
            <person name="Fujiyama A."/>
            <person name="Inagaki F."/>
            <person name="Takami H."/>
        </authorList>
    </citation>
    <scope>NUCLEOTIDE SEQUENCE</scope>
    <source>
        <strain evidence="1">Expedition CK06-06</strain>
    </source>
</reference>
<dbReference type="AlphaFoldDB" id="X1ELA9"/>
<dbReference type="EMBL" id="BARU01007911">
    <property type="protein sequence ID" value="GAH34126.1"/>
    <property type="molecule type" value="Genomic_DNA"/>
</dbReference>
<accession>X1ELA9</accession>
<gene>
    <name evidence="1" type="ORF">S03H2_15546</name>
</gene>
<name>X1ELA9_9ZZZZ</name>
<proteinExistence type="predicted"/>
<protein>
    <submittedName>
        <fullName evidence="1">Uncharacterized protein</fullName>
    </submittedName>
</protein>